<sequence>MSLKEHYSWHLTMVNEPLNCDRFDPVSALEISVNASTHNILDSSESEPVFSQLGEAAGIVVDTQSFNESVDLLNDNLSAHDEPRSVEGNVGRDEITNIYSNMYVRLETQHFATEPLIQDIVKSTSFAHSKCHERFSTSLSKCCLSDRDKKIVTKILNESFNKITECHDPKTGIFRRTYIRHKFYHSNPRYIKSAKAKLCDEQGNKTEQYYSYVPPLETLKLMLENDEVRQLCDARNYGTVGDGYFDVLNGDVIKNNPFFIMNKDGLMVVHFQDAFNICCPLGAAKTTYKIVGIYMMLETEGIIFSASGTVMNRKGTLVAMIGDNLGSHDVDRFTRNFSTVQYFSRYCESTLQELRHNFFIAGKMRTRDSYDANAAESIRTGQMIKGVHSKSKLNELDFYHVIPGLPPCIAHDIFEGIGPSDLWLAISYFIEKKWIRPGILNLRLKSVALSGYQRLSLPQIKFGPKLSKKITALSPAQVELVKDGVNDYIHLRKTCFPHIPPKPKHGYIQRYFELIQIFGPLKHYWTLRFESKYKPFKDMIKFCRNFKDVTGTLSEKPELLQSAQENQYHEFAEPVDPVNFSIDELRKSVKCLPTNGGLNEPEVDLMCQDVHFSGIRYTKNMSVCTGMDDIGNLILCQILMILIDKTRKVISFVGQTFTVKYNIQTGYNECVRDISGIETFCFPHSSLLSADPIIQSYVQSMKVYVTKYAPYDKDPNKRRTIEIVNFNDSSVADVLDKASDILGITGVSIVLESDGTVIDNVRALQDFQTEKLIILEQNESYRERNIESPTTHSQSELPLQDKNQNTARDTSKNSSDTSNDTPSDDLDRENRPNTDRASTPPAQEGQDPALKSPDLIGKTLQKRKIECWDEFKIPWESFSTEDLVKLQKGVRGDKELVNNCVRRVFPETFEERKPDGQRLGNGYNTLADQLLNHAHNCNRPNKRPQSLNASFGVPPAKKKLLTYIKVGCPNWQPLAYPEGGTQVSLEETRNKLLEYDSGNYTPEDLKADFQKTFVVHRSFLNNLTEPVKAQDVYIAWPIIFVPEYQLKHFQLLTNKDLKVIKTNIRRDLEPIINEGTKDYAIVVDKDASEYEKIVTAPKVIFKQFKEEFGSLFVSFEECPETAADLGHPYILSIAKPEEKHDLIIDGHIISISAVFLDALQLLLTSFFVYNRPYPTSAAITLEFMQMRLLDIVNDEDFGRCKCEKEWKKANTFYRDINKCHDDLRNAAQD</sequence>
<proteinExistence type="predicted"/>
<protein>
    <submittedName>
        <fullName evidence="1">Uncharacterized protein</fullName>
    </submittedName>
</protein>
<dbReference type="Proteomes" id="UP001239111">
    <property type="component" value="Chromosome 1"/>
</dbReference>
<accession>A0ACC2PP63</accession>
<evidence type="ECO:0000313" key="2">
    <source>
        <dbReference type="Proteomes" id="UP001239111"/>
    </source>
</evidence>
<dbReference type="EMBL" id="CM056741">
    <property type="protein sequence ID" value="KAJ8684811.1"/>
    <property type="molecule type" value="Genomic_DNA"/>
</dbReference>
<evidence type="ECO:0000313" key="1">
    <source>
        <dbReference type="EMBL" id="KAJ8684811.1"/>
    </source>
</evidence>
<gene>
    <name evidence="1" type="ORF">QAD02_020604</name>
</gene>
<comment type="caution">
    <text evidence="1">The sequence shown here is derived from an EMBL/GenBank/DDBJ whole genome shotgun (WGS) entry which is preliminary data.</text>
</comment>
<reference evidence="1" key="1">
    <citation type="submission" date="2023-04" db="EMBL/GenBank/DDBJ databases">
        <title>A chromosome-level genome assembly of the parasitoid wasp Eretmocerus hayati.</title>
        <authorList>
            <person name="Zhong Y."/>
            <person name="Liu S."/>
            <person name="Liu Y."/>
        </authorList>
    </citation>
    <scope>NUCLEOTIDE SEQUENCE</scope>
    <source>
        <strain evidence="1">ZJU_SS_LIU_2023</strain>
    </source>
</reference>
<name>A0ACC2PP63_9HYME</name>
<organism evidence="1 2">
    <name type="scientific">Eretmocerus hayati</name>
    <dbReference type="NCBI Taxonomy" id="131215"/>
    <lineage>
        <taxon>Eukaryota</taxon>
        <taxon>Metazoa</taxon>
        <taxon>Ecdysozoa</taxon>
        <taxon>Arthropoda</taxon>
        <taxon>Hexapoda</taxon>
        <taxon>Insecta</taxon>
        <taxon>Pterygota</taxon>
        <taxon>Neoptera</taxon>
        <taxon>Endopterygota</taxon>
        <taxon>Hymenoptera</taxon>
        <taxon>Apocrita</taxon>
        <taxon>Proctotrupomorpha</taxon>
        <taxon>Chalcidoidea</taxon>
        <taxon>Aphelinidae</taxon>
        <taxon>Aphelininae</taxon>
        <taxon>Eretmocerus</taxon>
    </lineage>
</organism>
<keyword evidence="2" id="KW-1185">Reference proteome</keyword>